<proteinExistence type="predicted"/>
<sequence length="111" mass="13035">MGVHKLPLDPLMYSYIYLTLPLSTDRVYFTSHTHHLISIGKTNDSLLLWKITTEEIQSVRRHFESKHDLEPYYWLIPGGRHGNEYAKIENVFVYFTIQGACREYVSKQSSI</sequence>
<reference evidence="2" key="1">
    <citation type="submission" date="2025-08" db="UniProtKB">
        <authorList>
            <consortium name="RefSeq"/>
        </authorList>
    </citation>
    <scope>IDENTIFICATION</scope>
</reference>
<dbReference type="GeneID" id="103521754"/>
<dbReference type="PaxDb" id="121845-A0A3Q0JI52"/>
<dbReference type="RefSeq" id="XP_026688084.1">
    <property type="nucleotide sequence ID" value="XM_026832283.1"/>
</dbReference>
<accession>A0A3Q0JI52</accession>
<gene>
    <name evidence="2" type="primary">LOC103521754</name>
</gene>
<keyword evidence="1" id="KW-1185">Reference proteome</keyword>
<dbReference type="Proteomes" id="UP000079169">
    <property type="component" value="Unplaced"/>
</dbReference>
<protein>
    <submittedName>
        <fullName evidence="2">Uncharacterized protein LOC103521754</fullName>
    </submittedName>
</protein>
<evidence type="ECO:0000313" key="1">
    <source>
        <dbReference type="Proteomes" id="UP000079169"/>
    </source>
</evidence>
<name>A0A3Q0JI52_DIACI</name>
<organism evidence="1 2">
    <name type="scientific">Diaphorina citri</name>
    <name type="common">Asian citrus psyllid</name>
    <dbReference type="NCBI Taxonomy" id="121845"/>
    <lineage>
        <taxon>Eukaryota</taxon>
        <taxon>Metazoa</taxon>
        <taxon>Ecdysozoa</taxon>
        <taxon>Arthropoda</taxon>
        <taxon>Hexapoda</taxon>
        <taxon>Insecta</taxon>
        <taxon>Pterygota</taxon>
        <taxon>Neoptera</taxon>
        <taxon>Paraneoptera</taxon>
        <taxon>Hemiptera</taxon>
        <taxon>Sternorrhyncha</taxon>
        <taxon>Psylloidea</taxon>
        <taxon>Psyllidae</taxon>
        <taxon>Diaphorininae</taxon>
        <taxon>Diaphorina</taxon>
    </lineage>
</organism>
<evidence type="ECO:0000313" key="2">
    <source>
        <dbReference type="RefSeq" id="XP_026688084.1"/>
    </source>
</evidence>
<dbReference type="AlphaFoldDB" id="A0A3Q0JI52"/>
<dbReference type="KEGG" id="dci:103521754"/>